<evidence type="ECO:0000313" key="2">
    <source>
        <dbReference type="EMBL" id="GAA5531478.1"/>
    </source>
</evidence>
<feature type="domain" description="Metallo-beta-lactamase" evidence="1">
    <location>
        <begin position="27"/>
        <end position="216"/>
    </location>
</feature>
<dbReference type="InterPro" id="IPR001279">
    <property type="entry name" value="Metallo-B-lactamas"/>
</dbReference>
<dbReference type="RefSeq" id="WP_345725032.1">
    <property type="nucleotide sequence ID" value="NZ_BAABRU010000054.1"/>
</dbReference>
<reference evidence="2 3" key="1">
    <citation type="submission" date="2024-02" db="EMBL/GenBank/DDBJ databases">
        <title>Herpetosiphon gulosus NBRC 112829.</title>
        <authorList>
            <person name="Ichikawa N."/>
            <person name="Katano-Makiyama Y."/>
            <person name="Hidaka K."/>
        </authorList>
    </citation>
    <scope>NUCLEOTIDE SEQUENCE [LARGE SCALE GENOMIC DNA]</scope>
    <source>
        <strain evidence="2 3">NBRC 112829</strain>
    </source>
</reference>
<evidence type="ECO:0000259" key="1">
    <source>
        <dbReference type="SMART" id="SM00849"/>
    </source>
</evidence>
<dbReference type="PANTHER" id="PTHR42951:SF4">
    <property type="entry name" value="ACYL-COENZYME A THIOESTERASE MBLAC2"/>
    <property type="match status" value="1"/>
</dbReference>
<dbReference type="PANTHER" id="PTHR42951">
    <property type="entry name" value="METALLO-BETA-LACTAMASE DOMAIN-CONTAINING"/>
    <property type="match status" value="1"/>
</dbReference>
<gene>
    <name evidence="2" type="ORF">Hgul01_05303</name>
</gene>
<accession>A0ABP9X9F0</accession>
<dbReference type="EMBL" id="BAABRU010000054">
    <property type="protein sequence ID" value="GAA5531478.1"/>
    <property type="molecule type" value="Genomic_DNA"/>
</dbReference>
<name>A0ABP9X9F0_9CHLR</name>
<dbReference type="Pfam" id="PF00753">
    <property type="entry name" value="Lactamase_B"/>
    <property type="match status" value="1"/>
</dbReference>
<protein>
    <recommendedName>
        <fullName evidence="1">Metallo-beta-lactamase domain-containing protein</fullName>
    </recommendedName>
</protein>
<keyword evidence="3" id="KW-1185">Reference proteome</keyword>
<dbReference type="Gene3D" id="3.60.15.10">
    <property type="entry name" value="Ribonuclease Z/Hydroxyacylglutathione hydrolase-like"/>
    <property type="match status" value="1"/>
</dbReference>
<dbReference type="InterPro" id="IPR036866">
    <property type="entry name" value="RibonucZ/Hydroxyglut_hydro"/>
</dbReference>
<organism evidence="2 3">
    <name type="scientific">Herpetosiphon gulosus</name>
    <dbReference type="NCBI Taxonomy" id="1973496"/>
    <lineage>
        <taxon>Bacteria</taxon>
        <taxon>Bacillati</taxon>
        <taxon>Chloroflexota</taxon>
        <taxon>Chloroflexia</taxon>
        <taxon>Herpetosiphonales</taxon>
        <taxon>Herpetosiphonaceae</taxon>
        <taxon>Herpetosiphon</taxon>
    </lineage>
</organism>
<dbReference type="Proteomes" id="UP001428290">
    <property type="component" value="Unassembled WGS sequence"/>
</dbReference>
<evidence type="ECO:0000313" key="3">
    <source>
        <dbReference type="Proteomes" id="UP001428290"/>
    </source>
</evidence>
<proteinExistence type="predicted"/>
<comment type="caution">
    <text evidence="2">The sequence shown here is derived from an EMBL/GenBank/DDBJ whole genome shotgun (WGS) entry which is preliminary data.</text>
</comment>
<dbReference type="InterPro" id="IPR050855">
    <property type="entry name" value="NDM-1-like"/>
</dbReference>
<dbReference type="SMART" id="SM00849">
    <property type="entry name" value="Lactamase_B"/>
    <property type="match status" value="1"/>
</dbReference>
<sequence>MIQLDDVAKLQRVEPFLYVFQGVGSFRVNSLVLEDVDGLYVIDTQLEDQNNYQFIQQILDQFPDKPIKQLIISHYHLDHYIGVPLLQEKFGRFPVIGSKDSVMHMNMCTPVIWPAYQRESQTHTVAINDLVYPTQEIHSPYVIEFNQRSVTLWPIGANESWSSLIGVFHDTKTLFISDLFFEGIFIDPKIGGTILGWQQEINALTSIDFKTVIAGHGNKLYTRNDIMTFINDLNDFIQEAQVLIANHYTLQDFMVYHFKSALVIFDPAYSLQNIYSELKQQKQ</sequence>
<dbReference type="SUPFAM" id="SSF56281">
    <property type="entry name" value="Metallo-hydrolase/oxidoreductase"/>
    <property type="match status" value="1"/>
</dbReference>